<dbReference type="SUPFAM" id="SSF46689">
    <property type="entry name" value="Homeodomain-like"/>
    <property type="match status" value="1"/>
</dbReference>
<evidence type="ECO:0000313" key="2">
    <source>
        <dbReference type="Proteomes" id="UP000306402"/>
    </source>
</evidence>
<dbReference type="OrthoDB" id="9795011at2"/>
<dbReference type="AlphaFoldDB" id="A0A5R9L2F3"/>
<protein>
    <submittedName>
        <fullName evidence="1">TetR/AcrR family transcriptional regulator</fullName>
    </submittedName>
</protein>
<proteinExistence type="predicted"/>
<evidence type="ECO:0000313" key="1">
    <source>
        <dbReference type="EMBL" id="TLV02762.1"/>
    </source>
</evidence>
<reference evidence="1 2" key="1">
    <citation type="submission" date="2019-05" db="EMBL/GenBank/DDBJ databases">
        <authorList>
            <person name="Qu J.-H."/>
        </authorList>
    </citation>
    <scope>NUCLEOTIDE SEQUENCE [LARGE SCALE GENOMIC DNA]</scope>
    <source>
        <strain evidence="1 2">T17</strain>
    </source>
</reference>
<comment type="caution">
    <text evidence="1">The sequence shown here is derived from an EMBL/GenBank/DDBJ whole genome shotgun (WGS) entry which is preliminary data.</text>
</comment>
<dbReference type="RefSeq" id="WP_138363972.1">
    <property type="nucleotide sequence ID" value="NZ_VCEJ01000002.1"/>
</dbReference>
<name>A0A5R9L2F3_9BACT</name>
<dbReference type="Proteomes" id="UP000306402">
    <property type="component" value="Unassembled WGS sequence"/>
</dbReference>
<keyword evidence="2" id="KW-1185">Reference proteome</keyword>
<organism evidence="1 2">
    <name type="scientific">Dyadobacter luticola</name>
    <dbReference type="NCBI Taxonomy" id="1979387"/>
    <lineage>
        <taxon>Bacteria</taxon>
        <taxon>Pseudomonadati</taxon>
        <taxon>Bacteroidota</taxon>
        <taxon>Cytophagia</taxon>
        <taxon>Cytophagales</taxon>
        <taxon>Spirosomataceae</taxon>
        <taxon>Dyadobacter</taxon>
    </lineage>
</organism>
<dbReference type="Gene3D" id="1.10.357.10">
    <property type="entry name" value="Tetracycline Repressor, domain 2"/>
    <property type="match status" value="1"/>
</dbReference>
<sequence>MKDTEQDIIDSAILIFNEDLSAPLEKVAEQAQTTRRTLHRYFKDRKELMDSCQKEVRKTCHAAMLKAYNSSDDPMEKLERMFYAGVDCGTKHSFLHKLHTMHDHSHQAGNEECSGYDNTFHVWKSHLQYLLETGKINPVLTLDWIHHLHHGIVAASIATQTARKMPDAELKKLAWVSFSRAISI</sequence>
<dbReference type="EMBL" id="VCEJ01000002">
    <property type="protein sequence ID" value="TLV02762.1"/>
    <property type="molecule type" value="Genomic_DNA"/>
</dbReference>
<accession>A0A5R9L2F3</accession>
<dbReference type="InterPro" id="IPR009057">
    <property type="entry name" value="Homeodomain-like_sf"/>
</dbReference>
<gene>
    <name evidence="1" type="ORF">FEN17_03835</name>
</gene>